<evidence type="ECO:0000256" key="7">
    <source>
        <dbReference type="SAM" id="MobiDB-lite"/>
    </source>
</evidence>
<feature type="non-terminal residue" evidence="9">
    <location>
        <position position="1"/>
    </location>
</feature>
<dbReference type="PROSITE" id="PS00941">
    <property type="entry name" value="CARBOXYLESTERASE_B_2"/>
    <property type="match status" value="1"/>
</dbReference>
<keyword evidence="3 6" id="KW-0378">Hydrolase</keyword>
<dbReference type="InterPro" id="IPR029058">
    <property type="entry name" value="AB_hydrolase_fold"/>
</dbReference>
<dbReference type="EC" id="3.1.1.-" evidence="6"/>
<dbReference type="InterPro" id="IPR002018">
    <property type="entry name" value="CarbesteraseB"/>
</dbReference>
<evidence type="ECO:0000256" key="3">
    <source>
        <dbReference type="ARBA" id="ARBA00022801"/>
    </source>
</evidence>
<gene>
    <name evidence="9" type="ORF">OBRU01_10180</name>
</gene>
<dbReference type="SUPFAM" id="SSF53474">
    <property type="entry name" value="alpha/beta-Hydrolases"/>
    <property type="match status" value="1"/>
</dbReference>
<dbReference type="Gene3D" id="3.40.50.1820">
    <property type="entry name" value="alpha/beta hydrolase"/>
    <property type="match status" value="1"/>
</dbReference>
<evidence type="ECO:0000256" key="2">
    <source>
        <dbReference type="ARBA" id="ARBA00022487"/>
    </source>
</evidence>
<proteinExistence type="inferred from homology"/>
<feature type="region of interest" description="Disordered" evidence="7">
    <location>
        <begin position="1"/>
        <end position="49"/>
    </location>
</feature>
<evidence type="ECO:0000313" key="9">
    <source>
        <dbReference type="EMBL" id="KOB73744.1"/>
    </source>
</evidence>
<dbReference type="PROSITE" id="PS00122">
    <property type="entry name" value="CARBOXYLESTERASE_B_1"/>
    <property type="match status" value="1"/>
</dbReference>
<keyword evidence="2" id="KW-0719">Serine esterase</keyword>
<dbReference type="AlphaFoldDB" id="A0A0L7LEE9"/>
<keyword evidence="5" id="KW-0325">Glycoprotein</keyword>
<comment type="similarity">
    <text evidence="1 6">Belongs to the type-B carboxylesterase/lipase family.</text>
</comment>
<dbReference type="InterPro" id="IPR050309">
    <property type="entry name" value="Type-B_Carboxylest/Lipase"/>
</dbReference>
<evidence type="ECO:0000256" key="6">
    <source>
        <dbReference type="RuleBase" id="RU361235"/>
    </source>
</evidence>
<evidence type="ECO:0000256" key="5">
    <source>
        <dbReference type="ARBA" id="ARBA00023180"/>
    </source>
</evidence>
<evidence type="ECO:0000256" key="1">
    <source>
        <dbReference type="ARBA" id="ARBA00005964"/>
    </source>
</evidence>
<dbReference type="STRING" id="104452.A0A0L7LEE9"/>
<dbReference type="Pfam" id="PF00135">
    <property type="entry name" value="COesterase"/>
    <property type="match status" value="1"/>
</dbReference>
<protein>
    <recommendedName>
        <fullName evidence="6">Carboxylic ester hydrolase</fullName>
        <ecNumber evidence="6">3.1.1.-</ecNumber>
    </recommendedName>
</protein>
<dbReference type="InterPro" id="IPR019826">
    <property type="entry name" value="Carboxylesterase_B_AS"/>
</dbReference>
<accession>A0A0L7LEE9</accession>
<keyword evidence="4" id="KW-1015">Disulfide bond</keyword>
<reference evidence="9 10" key="1">
    <citation type="journal article" date="2015" name="Genome Biol. Evol.">
        <title>The genome of winter moth (Operophtera brumata) provides a genomic perspective on sexual dimorphism and phenology.</title>
        <authorList>
            <person name="Derks M.F."/>
            <person name="Smit S."/>
            <person name="Salis L."/>
            <person name="Schijlen E."/>
            <person name="Bossers A."/>
            <person name="Mateman C."/>
            <person name="Pijl A.S."/>
            <person name="de Ridder D."/>
            <person name="Groenen M.A."/>
            <person name="Visser M.E."/>
            <person name="Megens H.J."/>
        </authorList>
    </citation>
    <scope>NUCLEOTIDE SEQUENCE [LARGE SCALE GENOMIC DNA]</scope>
    <source>
        <strain evidence="9">WM2013NL</strain>
        <tissue evidence="9">Head and thorax</tissue>
    </source>
</reference>
<feature type="non-terminal residue" evidence="9">
    <location>
        <position position="538"/>
    </location>
</feature>
<evidence type="ECO:0000256" key="4">
    <source>
        <dbReference type="ARBA" id="ARBA00023157"/>
    </source>
</evidence>
<feature type="compositionally biased region" description="Low complexity" evidence="7">
    <location>
        <begin position="1"/>
        <end position="33"/>
    </location>
</feature>
<evidence type="ECO:0000259" key="8">
    <source>
        <dbReference type="Pfam" id="PF00135"/>
    </source>
</evidence>
<dbReference type="PANTHER" id="PTHR11559">
    <property type="entry name" value="CARBOXYLESTERASE"/>
    <property type="match status" value="1"/>
</dbReference>
<comment type="caution">
    <text evidence="9">The sequence shown here is derived from an EMBL/GenBank/DDBJ whole genome shotgun (WGS) entry which is preliminary data.</text>
</comment>
<organism evidence="9 10">
    <name type="scientific">Operophtera brumata</name>
    <name type="common">Winter moth</name>
    <name type="synonym">Phalaena brumata</name>
    <dbReference type="NCBI Taxonomy" id="104452"/>
    <lineage>
        <taxon>Eukaryota</taxon>
        <taxon>Metazoa</taxon>
        <taxon>Ecdysozoa</taxon>
        <taxon>Arthropoda</taxon>
        <taxon>Hexapoda</taxon>
        <taxon>Insecta</taxon>
        <taxon>Pterygota</taxon>
        <taxon>Neoptera</taxon>
        <taxon>Endopterygota</taxon>
        <taxon>Lepidoptera</taxon>
        <taxon>Glossata</taxon>
        <taxon>Ditrysia</taxon>
        <taxon>Geometroidea</taxon>
        <taxon>Geometridae</taxon>
        <taxon>Larentiinae</taxon>
        <taxon>Operophtera</taxon>
    </lineage>
</organism>
<name>A0A0L7LEE9_OPEBR</name>
<feature type="domain" description="Carboxylesterase type B" evidence="8">
    <location>
        <begin position="31"/>
        <end position="530"/>
    </location>
</feature>
<dbReference type="InterPro" id="IPR019819">
    <property type="entry name" value="Carboxylesterase_B_CS"/>
</dbReference>
<dbReference type="Proteomes" id="UP000037510">
    <property type="component" value="Unassembled WGS sequence"/>
</dbReference>
<evidence type="ECO:0000313" key="10">
    <source>
        <dbReference type="Proteomes" id="UP000037510"/>
    </source>
</evidence>
<sequence>SSSTPSSSPTPVASSSPAPATSPAPISGASPITTSPSGQFRGTWDETRRGRRFQSYRGIKYAEAPVGELRFQPPKLILNYKGEVDATQDGPACPLPAPPTYPVSEDCLTINVYTPDNKSKKPLPVIFFIHAGGFYSMTGRSDLAGPHYLLDRDVVLVTINYRLSALGWLSTGDAVAPGNNGMKDQVAALKWVQRNIASFGGDPNLVTITGCSAGSISVMLHMISPMSKGLFHRGISMSASPVGKEPFPRHQHHLARKQAQLLKCPENNSTVIMECLKKKSWQELVVEPDFGQERFLTLDPLTAIKQRKMHDVPYIISQTEDEFFWFAFNVLGNDTLRNTMNAEWERIAPISFMLPREHAEVATRRLRETYLQNKELKNRDETSVRGLNRLYGDSIIGFPTHRLANLMCRYSSNPVWYYEFSYIGQHSHYEDPTTKKPVGAAHHDDLIYLFTLSYRFPTITVDSPDSKLVDQMTGMWYNFARYGDPNPRSDTPELEGLSWPAMKPSARKYLRVDHNLTVLENLNEDRYKLWEELYPIQY</sequence>
<keyword evidence="10" id="KW-1185">Reference proteome</keyword>
<dbReference type="EMBL" id="JTDY01001491">
    <property type="protein sequence ID" value="KOB73744.1"/>
    <property type="molecule type" value="Genomic_DNA"/>
</dbReference>
<dbReference type="GO" id="GO:0052689">
    <property type="term" value="F:carboxylic ester hydrolase activity"/>
    <property type="evidence" value="ECO:0007669"/>
    <property type="project" value="UniProtKB-KW"/>
</dbReference>